<protein>
    <submittedName>
        <fullName evidence="1">Uncharacterized protein</fullName>
    </submittedName>
</protein>
<comment type="caution">
    <text evidence="1">The sequence shown here is derived from an EMBL/GenBank/DDBJ whole genome shotgun (WGS) entry which is preliminary data.</text>
</comment>
<organism evidence="1 2">
    <name type="scientific">Gymnopilus junonius</name>
    <name type="common">Spectacular rustgill mushroom</name>
    <name type="synonym">Gymnopilus spectabilis subsp. junonius</name>
    <dbReference type="NCBI Taxonomy" id="109634"/>
    <lineage>
        <taxon>Eukaryota</taxon>
        <taxon>Fungi</taxon>
        <taxon>Dikarya</taxon>
        <taxon>Basidiomycota</taxon>
        <taxon>Agaricomycotina</taxon>
        <taxon>Agaricomycetes</taxon>
        <taxon>Agaricomycetidae</taxon>
        <taxon>Agaricales</taxon>
        <taxon>Agaricineae</taxon>
        <taxon>Hymenogastraceae</taxon>
        <taxon>Gymnopilus</taxon>
    </lineage>
</organism>
<dbReference type="OrthoDB" id="2851073at2759"/>
<reference evidence="1" key="1">
    <citation type="submission" date="2020-11" db="EMBL/GenBank/DDBJ databases">
        <authorList>
            <consortium name="DOE Joint Genome Institute"/>
            <person name="Ahrendt S."/>
            <person name="Riley R."/>
            <person name="Andreopoulos W."/>
            <person name="LaButti K."/>
            <person name="Pangilinan J."/>
            <person name="Ruiz-duenas F.J."/>
            <person name="Barrasa J.M."/>
            <person name="Sanchez-Garcia M."/>
            <person name="Camarero S."/>
            <person name="Miyauchi S."/>
            <person name="Serrano A."/>
            <person name="Linde D."/>
            <person name="Babiker R."/>
            <person name="Drula E."/>
            <person name="Ayuso-Fernandez I."/>
            <person name="Pacheco R."/>
            <person name="Padilla G."/>
            <person name="Ferreira P."/>
            <person name="Barriuso J."/>
            <person name="Kellner H."/>
            <person name="Castanera R."/>
            <person name="Alfaro M."/>
            <person name="Ramirez L."/>
            <person name="Pisabarro A.G."/>
            <person name="Kuo A."/>
            <person name="Tritt A."/>
            <person name="Lipzen A."/>
            <person name="He G."/>
            <person name="Yan M."/>
            <person name="Ng V."/>
            <person name="Cullen D."/>
            <person name="Martin F."/>
            <person name="Rosso M.-N."/>
            <person name="Henrissat B."/>
            <person name="Hibbett D."/>
            <person name="Martinez A.T."/>
            <person name="Grigoriev I.V."/>
        </authorList>
    </citation>
    <scope>NUCLEOTIDE SEQUENCE</scope>
    <source>
        <strain evidence="1">AH 44721</strain>
    </source>
</reference>
<dbReference type="EMBL" id="JADNYJ010000008">
    <property type="protein sequence ID" value="KAF8909622.1"/>
    <property type="molecule type" value="Genomic_DNA"/>
</dbReference>
<dbReference type="AlphaFoldDB" id="A0A9P5TRW8"/>
<gene>
    <name evidence="1" type="ORF">CPB84DRAFT_1673264</name>
</gene>
<evidence type="ECO:0000313" key="1">
    <source>
        <dbReference type="EMBL" id="KAF8909622.1"/>
    </source>
</evidence>
<sequence length="503" mass="58088">MDFGHKTFWHYLQKQREEVESLLEEVELRAYELLLASQNAMWVLEQQHSASEPTVEECGVYDDEPLEKPKKFVIPQTIDIEDIEDPVDVALREKREELWEKIWTRLARYCAPVRSRYYNERVAVIWSCVARAVYTDRYLMVVAQNYRYITSMLSDAELDLPTVDRLWKAIKDLYVDDVRAAIDDVLHPIRPLGEYVIVFGIRVHKELSGSGLPFHGWGHMTAVFPCYSCVRRVCQTVDDIVALTRYALLSGGGIAQSQTKYEFKYEGSRQLSICGFIPNVMEDVGTRNKVEKCNCFIKKNRPHWTETKLNNAMCVGLSLTDPKTQLFVNACLRHPDLMVLCRKGSDGRLIRSKPLCGTEVRKADTRAGLQKTPWSQKEAIYFQDSILEEARPIVTHEKSLGDCFQVAIVDGGDGDAQHFVDKLVNMWYQVYEVEDFRELLLVIGQPYLDNEELEVDEIQKPYSIPIIPNIEFDVLKSYKKLWGRAPREGRLVDDEIQMEIIAN</sequence>
<evidence type="ECO:0000313" key="2">
    <source>
        <dbReference type="Proteomes" id="UP000724874"/>
    </source>
</evidence>
<name>A0A9P5TRW8_GYMJU</name>
<dbReference type="Proteomes" id="UP000724874">
    <property type="component" value="Unassembled WGS sequence"/>
</dbReference>
<accession>A0A9P5TRW8</accession>
<proteinExistence type="predicted"/>
<keyword evidence="2" id="KW-1185">Reference proteome</keyword>